<dbReference type="InterPro" id="IPR001106">
    <property type="entry name" value="Aromatic_Lyase"/>
</dbReference>
<evidence type="ECO:0000313" key="2">
    <source>
        <dbReference type="EMBL" id="GGK73956.1"/>
    </source>
</evidence>
<dbReference type="GO" id="GO:0016841">
    <property type="term" value="F:ammonia-lyase activity"/>
    <property type="evidence" value="ECO:0007669"/>
    <property type="project" value="UniProtKB-ARBA"/>
</dbReference>
<dbReference type="Proteomes" id="UP000637788">
    <property type="component" value="Unassembled WGS sequence"/>
</dbReference>
<dbReference type="Pfam" id="PF00221">
    <property type="entry name" value="Lyase_aromatic"/>
    <property type="match status" value="1"/>
</dbReference>
<dbReference type="SUPFAM" id="SSF48557">
    <property type="entry name" value="L-aspartase-like"/>
    <property type="match status" value="1"/>
</dbReference>
<protein>
    <submittedName>
        <fullName evidence="2">Histidine ammonia-lyase</fullName>
    </submittedName>
</protein>
<dbReference type="PANTHER" id="PTHR10362">
    <property type="entry name" value="HISTIDINE AMMONIA-LYASE"/>
    <property type="match status" value="1"/>
</dbReference>
<proteinExistence type="predicted"/>
<dbReference type="Gene3D" id="1.20.200.10">
    <property type="entry name" value="Fumarase/aspartase (Central domain)"/>
    <property type="match status" value="1"/>
</dbReference>
<comment type="caution">
    <text evidence="2">The sequence shown here is derived from an EMBL/GenBank/DDBJ whole genome shotgun (WGS) entry which is preliminary data.</text>
</comment>
<organism evidence="2 3">
    <name type="scientific">Streptomyces flaveus</name>
    <dbReference type="NCBI Taxonomy" id="66370"/>
    <lineage>
        <taxon>Bacteria</taxon>
        <taxon>Bacillati</taxon>
        <taxon>Actinomycetota</taxon>
        <taxon>Actinomycetes</taxon>
        <taxon>Kitasatosporales</taxon>
        <taxon>Streptomycetaceae</taxon>
        <taxon>Streptomyces</taxon>
        <taxon>Streptomyces aurantiacus group</taxon>
    </lineage>
</organism>
<accession>A0A917QXE5</accession>
<dbReference type="AlphaFoldDB" id="A0A917QXE5"/>
<evidence type="ECO:0000256" key="1">
    <source>
        <dbReference type="ARBA" id="ARBA00023239"/>
    </source>
</evidence>
<dbReference type="InterPro" id="IPR008948">
    <property type="entry name" value="L-Aspartase-like"/>
</dbReference>
<evidence type="ECO:0000313" key="3">
    <source>
        <dbReference type="Proteomes" id="UP000637788"/>
    </source>
</evidence>
<reference evidence="2" key="2">
    <citation type="submission" date="2020-09" db="EMBL/GenBank/DDBJ databases">
        <authorList>
            <person name="Sun Q."/>
            <person name="Ohkuma M."/>
        </authorList>
    </citation>
    <scope>NUCLEOTIDE SEQUENCE</scope>
    <source>
        <strain evidence="2">JCM 3035</strain>
    </source>
</reference>
<reference evidence="2" key="1">
    <citation type="journal article" date="2014" name="Int. J. Syst. Evol. Microbiol.">
        <title>Complete genome sequence of Corynebacterium casei LMG S-19264T (=DSM 44701T), isolated from a smear-ripened cheese.</title>
        <authorList>
            <consortium name="US DOE Joint Genome Institute (JGI-PGF)"/>
            <person name="Walter F."/>
            <person name="Albersmeier A."/>
            <person name="Kalinowski J."/>
            <person name="Ruckert C."/>
        </authorList>
    </citation>
    <scope>NUCLEOTIDE SEQUENCE</scope>
    <source>
        <strain evidence="2">JCM 3035</strain>
    </source>
</reference>
<keyword evidence="1" id="KW-0456">Lyase</keyword>
<sequence length="597" mass="61547">MGGLVADRLARGDLVDGEWELVGPLLSVGGARPLSGGLREPFDGVVCFQALLKAMIAEAGAWELMDVNRVSVDSTVARAHQDVAGMVVDPELLPVLEEARTVAARSPTTPPVQHRFEPDLPVSTGGLLITVDGINLSSSDIAALAYGEASVRLADEARSRAARSFEHAVQISTERMVYGRSTGVGANRDIAIDDANAHALALLRSHATSAGPLRSPERVRAMLAVRLNQLAAGGSGAAPDLLDGLVVMLSANALPPVREVGSIGTGDLPALAVTILALLGEVPTSTALLAPVACGPKDAMPVINSNAAAIADAALAHASLASLSRSAITVAALTFAAVDGNPEAFAEVVEQVTPFSGAREVCRSMRRLISPVTAPTRIQDPLGLRTMPQVHGAFIDALSRLDDVVCRMANAPSENPALLPGHGVAHHGGFHAVYLAQALDATVSAAAQSAQLAMARVSMLTEPAFTGLAPFLGAGAAGASGVMACEYVAASALGSLRALAMPTAVQSVTLSRGVEEDASFASHGARQAWTAADDYRTVLACELVAAVRALRLRGARLDDLFDDLTLEMADRDLTADIAAAARLLPKLADIPQGTRIA</sequence>
<dbReference type="EMBL" id="BMPQ01000008">
    <property type="protein sequence ID" value="GGK73956.1"/>
    <property type="molecule type" value="Genomic_DNA"/>
</dbReference>
<gene>
    <name evidence="2" type="primary">hutH</name>
    <name evidence="2" type="ORF">GCM10010094_38600</name>
</gene>
<keyword evidence="3" id="KW-1185">Reference proteome</keyword>
<name>A0A917QXE5_9ACTN</name>